<evidence type="ECO:0000256" key="4">
    <source>
        <dbReference type="ARBA" id="ARBA00022679"/>
    </source>
</evidence>
<comment type="cofactor">
    <cofactor evidence="1 10">
        <name>Mg(2+)</name>
        <dbReference type="ChEBI" id="CHEBI:18420"/>
    </cofactor>
</comment>
<feature type="region of interest" description="Interaction with substrate tRNA" evidence="10">
    <location>
        <begin position="160"/>
        <end position="164"/>
    </location>
</feature>
<evidence type="ECO:0000256" key="5">
    <source>
        <dbReference type="ARBA" id="ARBA00022694"/>
    </source>
</evidence>
<comment type="caution">
    <text evidence="14">The sequence shown here is derived from an EMBL/GenBank/DDBJ whole genome shotgun (WGS) entry which is preliminary data.</text>
</comment>
<feature type="binding site" evidence="10">
    <location>
        <begin position="11"/>
        <end position="18"/>
    </location>
    <ligand>
        <name>ATP</name>
        <dbReference type="ChEBI" id="CHEBI:30616"/>
    </ligand>
</feature>
<dbReference type="GO" id="GO:0006400">
    <property type="term" value="P:tRNA modification"/>
    <property type="evidence" value="ECO:0007669"/>
    <property type="project" value="TreeGrafter"/>
</dbReference>
<evidence type="ECO:0000256" key="1">
    <source>
        <dbReference type="ARBA" id="ARBA00001946"/>
    </source>
</evidence>
<comment type="catalytic activity">
    <reaction evidence="9 10 11">
        <text>adenosine(37) in tRNA + dimethylallyl diphosphate = N(6)-dimethylallyladenosine(37) in tRNA + diphosphate</text>
        <dbReference type="Rhea" id="RHEA:26482"/>
        <dbReference type="Rhea" id="RHEA-COMP:10162"/>
        <dbReference type="Rhea" id="RHEA-COMP:10375"/>
        <dbReference type="ChEBI" id="CHEBI:33019"/>
        <dbReference type="ChEBI" id="CHEBI:57623"/>
        <dbReference type="ChEBI" id="CHEBI:74411"/>
        <dbReference type="ChEBI" id="CHEBI:74415"/>
        <dbReference type="EC" id="2.5.1.75"/>
    </reaction>
</comment>
<dbReference type="SUPFAM" id="SSF52540">
    <property type="entry name" value="P-loop containing nucleoside triphosphate hydrolases"/>
    <property type="match status" value="2"/>
</dbReference>
<comment type="subunit">
    <text evidence="10">Monomer.</text>
</comment>
<dbReference type="NCBIfam" id="TIGR00174">
    <property type="entry name" value="miaA"/>
    <property type="match status" value="1"/>
</dbReference>
<feature type="region of interest" description="Interaction with substrate tRNA" evidence="10">
    <location>
        <begin position="36"/>
        <end position="39"/>
    </location>
</feature>
<dbReference type="PANTHER" id="PTHR11088">
    <property type="entry name" value="TRNA DIMETHYLALLYLTRANSFERASE"/>
    <property type="match status" value="1"/>
</dbReference>
<evidence type="ECO:0000313" key="15">
    <source>
        <dbReference type="Proteomes" id="UP000662074"/>
    </source>
</evidence>
<sequence>MRSKYLISVAGPTAIGKTAAAIALAGYYQTAILSADSRQFYREMSIGTAKPSTEELAAAPHHFINSHSITDAFNVGDFEREGLALLDDLFTRQDIVLMAGGSGLYLKAITEGFDDLPDIDPLIRENLNKLFAEKGVAALQERLKIADPAYYLQVDLNNPQRLIRALEVSEGTGKPYSSYRKGSTQQRPFSSIKIGLDMPREELYARINQRVNAMITAGLVDEVKQLLPYRHLNALNTVGYSEIFDYLDDKTDLNKAIEMIKQNTRRFAKRQLTWFRKDKDIQWFLPTDVSAMINYIDETIAARSNA</sequence>
<dbReference type="AlphaFoldDB" id="A0A917J541"/>
<keyword evidence="4 10" id="KW-0808">Transferase</keyword>
<keyword evidence="7 10" id="KW-0067">ATP-binding</keyword>
<keyword evidence="5 10" id="KW-0819">tRNA processing</keyword>
<dbReference type="GO" id="GO:0052381">
    <property type="term" value="F:tRNA dimethylallyltransferase activity"/>
    <property type="evidence" value="ECO:0007669"/>
    <property type="project" value="UniProtKB-UniRule"/>
</dbReference>
<dbReference type="Gene3D" id="3.40.50.300">
    <property type="entry name" value="P-loop containing nucleotide triphosphate hydrolases"/>
    <property type="match status" value="1"/>
</dbReference>
<evidence type="ECO:0000256" key="2">
    <source>
        <dbReference type="ARBA" id="ARBA00003213"/>
    </source>
</evidence>
<evidence type="ECO:0000256" key="9">
    <source>
        <dbReference type="ARBA" id="ARBA00049563"/>
    </source>
</evidence>
<feature type="site" description="Interaction with substrate tRNA" evidence="10">
    <location>
        <position position="102"/>
    </location>
</feature>
<evidence type="ECO:0000256" key="3">
    <source>
        <dbReference type="ARBA" id="ARBA00005842"/>
    </source>
</evidence>
<dbReference type="EMBL" id="BMDO01000001">
    <property type="protein sequence ID" value="GGI49238.1"/>
    <property type="molecule type" value="Genomic_DNA"/>
</dbReference>
<comment type="caution">
    <text evidence="10">Lacks conserved residue(s) required for the propagation of feature annotation.</text>
</comment>
<evidence type="ECO:0000256" key="12">
    <source>
        <dbReference type="RuleBase" id="RU003784"/>
    </source>
</evidence>
<keyword evidence="6 10" id="KW-0547">Nucleotide-binding</keyword>
<gene>
    <name evidence="10 14" type="primary">miaA</name>
    <name evidence="14" type="ORF">GCM10011425_04500</name>
</gene>
<keyword evidence="15" id="KW-1185">Reference proteome</keyword>
<evidence type="ECO:0000256" key="11">
    <source>
        <dbReference type="RuleBase" id="RU003783"/>
    </source>
</evidence>
<dbReference type="InterPro" id="IPR027417">
    <property type="entry name" value="P-loop_NTPase"/>
</dbReference>
<feature type="binding site" evidence="10">
    <location>
        <begin position="13"/>
        <end position="18"/>
    </location>
    <ligand>
        <name>substrate</name>
    </ligand>
</feature>
<evidence type="ECO:0000256" key="13">
    <source>
        <dbReference type="RuleBase" id="RU003785"/>
    </source>
</evidence>
<evidence type="ECO:0000256" key="6">
    <source>
        <dbReference type="ARBA" id="ARBA00022741"/>
    </source>
</evidence>
<reference evidence="14" key="2">
    <citation type="submission" date="2020-09" db="EMBL/GenBank/DDBJ databases">
        <authorList>
            <person name="Sun Q."/>
            <person name="Sedlacek I."/>
        </authorList>
    </citation>
    <scope>NUCLEOTIDE SEQUENCE</scope>
    <source>
        <strain evidence="14">CCM 8711</strain>
    </source>
</reference>
<dbReference type="InterPro" id="IPR039657">
    <property type="entry name" value="Dimethylallyltransferase"/>
</dbReference>
<evidence type="ECO:0000256" key="10">
    <source>
        <dbReference type="HAMAP-Rule" id="MF_00185"/>
    </source>
</evidence>
<name>A0A917J541_9SPHI</name>
<dbReference type="Proteomes" id="UP000662074">
    <property type="component" value="Unassembled WGS sequence"/>
</dbReference>
<proteinExistence type="inferred from homology"/>
<evidence type="ECO:0000256" key="8">
    <source>
        <dbReference type="ARBA" id="ARBA00022842"/>
    </source>
</evidence>
<dbReference type="HAMAP" id="MF_00185">
    <property type="entry name" value="IPP_trans"/>
    <property type="match status" value="1"/>
</dbReference>
<dbReference type="Pfam" id="PF01715">
    <property type="entry name" value="IPPT"/>
    <property type="match status" value="1"/>
</dbReference>
<comment type="function">
    <text evidence="2 10 12">Catalyzes the transfer of a dimethylallyl group onto the adenine at position 37 in tRNAs that read codons beginning with uridine, leading to the formation of N6-(dimethylallyl)adenosine (i(6)A).</text>
</comment>
<dbReference type="InterPro" id="IPR018022">
    <property type="entry name" value="IPT"/>
</dbReference>
<dbReference type="PANTHER" id="PTHR11088:SF60">
    <property type="entry name" value="TRNA DIMETHYLALLYLTRANSFERASE"/>
    <property type="match status" value="1"/>
</dbReference>
<reference evidence="14" key="1">
    <citation type="journal article" date="2014" name="Int. J. Syst. Evol. Microbiol.">
        <title>Complete genome sequence of Corynebacterium casei LMG S-19264T (=DSM 44701T), isolated from a smear-ripened cheese.</title>
        <authorList>
            <consortium name="US DOE Joint Genome Institute (JGI-PGF)"/>
            <person name="Walter F."/>
            <person name="Albersmeier A."/>
            <person name="Kalinowski J."/>
            <person name="Ruckert C."/>
        </authorList>
    </citation>
    <scope>NUCLEOTIDE SEQUENCE</scope>
    <source>
        <strain evidence="14">CCM 8711</strain>
    </source>
</reference>
<evidence type="ECO:0000256" key="7">
    <source>
        <dbReference type="ARBA" id="ARBA00022840"/>
    </source>
</evidence>
<organism evidence="14 15">
    <name type="scientific">Mucilaginibacter galii</name>
    <dbReference type="NCBI Taxonomy" id="2005073"/>
    <lineage>
        <taxon>Bacteria</taxon>
        <taxon>Pseudomonadati</taxon>
        <taxon>Bacteroidota</taxon>
        <taxon>Sphingobacteriia</taxon>
        <taxon>Sphingobacteriales</taxon>
        <taxon>Sphingobacteriaceae</taxon>
        <taxon>Mucilaginibacter</taxon>
    </lineage>
</organism>
<protein>
    <recommendedName>
        <fullName evidence="10">tRNA dimethylallyltransferase</fullName>
        <ecNumber evidence="10">2.5.1.75</ecNumber>
    </recommendedName>
    <alternativeName>
        <fullName evidence="10">Dimethylallyl diphosphate:tRNA dimethylallyltransferase</fullName>
        <shortName evidence="10">DMAPP:tRNA dimethylallyltransferase</shortName>
        <shortName evidence="10">DMATase</shortName>
    </alternativeName>
    <alternativeName>
        <fullName evidence="10">Isopentenyl-diphosphate:tRNA isopentenyltransferase</fullName>
        <shortName evidence="10">IPP transferase</shortName>
        <shortName evidence="10">IPPT</shortName>
        <shortName evidence="10">IPTase</shortName>
    </alternativeName>
</protein>
<dbReference type="RefSeq" id="WP_188413388.1">
    <property type="nucleotide sequence ID" value="NZ_BMDO01000001.1"/>
</dbReference>
<dbReference type="GO" id="GO:0005524">
    <property type="term" value="F:ATP binding"/>
    <property type="evidence" value="ECO:0007669"/>
    <property type="project" value="UniProtKB-UniRule"/>
</dbReference>
<keyword evidence="8 10" id="KW-0460">Magnesium</keyword>
<comment type="similarity">
    <text evidence="3 10 13">Belongs to the IPP transferase family.</text>
</comment>
<accession>A0A917J541</accession>
<evidence type="ECO:0000313" key="14">
    <source>
        <dbReference type="EMBL" id="GGI49238.1"/>
    </source>
</evidence>
<feature type="site" description="Interaction with substrate tRNA" evidence="10">
    <location>
        <position position="124"/>
    </location>
</feature>
<dbReference type="EC" id="2.5.1.75" evidence="10"/>
<dbReference type="Gene3D" id="1.10.20.140">
    <property type="match status" value="1"/>
</dbReference>